<sequence>MPQHNIPSPAAVKVISGYILPERHVVNTDQDNVSESEDEEERQPEFLDMKEMDSISSGGQMFNFSVPASKEVDFMARGSTYRIDGRFPLRDPWWSITCTVRKGQRKFFVKGHPSYSLRTDLGSDGQSIVSLFLTACSAVPEFVTMFMAWLPKDRQVEPANVMDALQDFEKSKPEHKAIADHLNSIVNRSGWSTCTTFNTLDIFE</sequence>
<evidence type="ECO:0000313" key="2">
    <source>
        <dbReference type="Proteomes" id="UP000324632"/>
    </source>
</evidence>
<name>A0A5A9PIC0_9TELE</name>
<gene>
    <name evidence="1" type="ORF">E1301_Tti002070</name>
</gene>
<organism evidence="1 2">
    <name type="scientific">Triplophysa tibetana</name>
    <dbReference type="NCBI Taxonomy" id="1572043"/>
    <lineage>
        <taxon>Eukaryota</taxon>
        <taxon>Metazoa</taxon>
        <taxon>Chordata</taxon>
        <taxon>Craniata</taxon>
        <taxon>Vertebrata</taxon>
        <taxon>Euteleostomi</taxon>
        <taxon>Actinopterygii</taxon>
        <taxon>Neopterygii</taxon>
        <taxon>Teleostei</taxon>
        <taxon>Ostariophysi</taxon>
        <taxon>Cypriniformes</taxon>
        <taxon>Nemacheilidae</taxon>
        <taxon>Triplophysa</taxon>
    </lineage>
</organism>
<dbReference type="Proteomes" id="UP000324632">
    <property type="component" value="Chromosome 5"/>
</dbReference>
<comment type="caution">
    <text evidence="1">The sequence shown here is derived from an EMBL/GenBank/DDBJ whole genome shotgun (WGS) entry which is preliminary data.</text>
</comment>
<dbReference type="AlphaFoldDB" id="A0A5A9PIC0"/>
<protein>
    <submittedName>
        <fullName evidence="1">Uncharacterized protein</fullName>
    </submittedName>
</protein>
<keyword evidence="2" id="KW-1185">Reference proteome</keyword>
<evidence type="ECO:0000313" key="1">
    <source>
        <dbReference type="EMBL" id="KAA0720921.1"/>
    </source>
</evidence>
<proteinExistence type="predicted"/>
<accession>A0A5A9PIC0</accession>
<reference evidence="1 2" key="1">
    <citation type="journal article" date="2019" name="Mol. Ecol. Resour.">
        <title>Chromosome-level genome assembly of Triplophysa tibetana, a fish adapted to the harsh high-altitude environment of the Tibetan Plateau.</title>
        <authorList>
            <person name="Yang X."/>
            <person name="Liu H."/>
            <person name="Ma Z."/>
            <person name="Zou Y."/>
            <person name="Zou M."/>
            <person name="Mao Y."/>
            <person name="Li X."/>
            <person name="Wang H."/>
            <person name="Chen T."/>
            <person name="Wang W."/>
            <person name="Yang R."/>
        </authorList>
    </citation>
    <scope>NUCLEOTIDE SEQUENCE [LARGE SCALE GENOMIC DNA]</scope>
    <source>
        <strain evidence="1">TTIB1903HZAU</strain>
        <tissue evidence="1">Muscle</tissue>
    </source>
</reference>
<dbReference type="EMBL" id="SOYY01000005">
    <property type="protein sequence ID" value="KAA0720921.1"/>
    <property type="molecule type" value="Genomic_DNA"/>
</dbReference>